<organism evidence="2 3">
    <name type="scientific">Caenorhabditis japonica</name>
    <dbReference type="NCBI Taxonomy" id="281687"/>
    <lineage>
        <taxon>Eukaryota</taxon>
        <taxon>Metazoa</taxon>
        <taxon>Ecdysozoa</taxon>
        <taxon>Nematoda</taxon>
        <taxon>Chromadorea</taxon>
        <taxon>Rhabditida</taxon>
        <taxon>Rhabditina</taxon>
        <taxon>Rhabditomorpha</taxon>
        <taxon>Rhabditoidea</taxon>
        <taxon>Rhabditidae</taxon>
        <taxon>Peloderinae</taxon>
        <taxon>Caenorhabditis</taxon>
    </lineage>
</organism>
<evidence type="ECO:0000256" key="1">
    <source>
        <dbReference type="SAM" id="MobiDB-lite"/>
    </source>
</evidence>
<reference evidence="2" key="2">
    <citation type="submission" date="2022-06" db="UniProtKB">
        <authorList>
            <consortium name="EnsemblMetazoa"/>
        </authorList>
    </citation>
    <scope>IDENTIFICATION</scope>
    <source>
        <strain evidence="2">DF5081</strain>
    </source>
</reference>
<reference evidence="3" key="1">
    <citation type="submission" date="2010-08" db="EMBL/GenBank/DDBJ databases">
        <authorList>
            <consortium name="Caenorhabditis japonica Sequencing Consortium"/>
            <person name="Wilson R.K."/>
        </authorList>
    </citation>
    <scope>NUCLEOTIDE SEQUENCE [LARGE SCALE GENOMIC DNA]</scope>
    <source>
        <strain evidence="3">DF5081</strain>
    </source>
</reference>
<protein>
    <submittedName>
        <fullName evidence="2">Uncharacterized protein</fullName>
    </submittedName>
</protein>
<dbReference type="EnsemblMetazoa" id="CJA42819b.1">
    <property type="protein sequence ID" value="CJA42819b.1"/>
    <property type="gene ID" value="WBGene00218667"/>
</dbReference>
<sequence>MGKSGKIQVQTKKVSQRSHYDVITAAPIGSMMGYVEEFKRRQTNKSCWLTNYLCGEEKPAAKSIRSRRSSRSKSCGSEARRSQRVNSCLDATPCGGSIIQA</sequence>
<evidence type="ECO:0000313" key="2">
    <source>
        <dbReference type="EnsemblMetazoa" id="CJA42819b.1"/>
    </source>
</evidence>
<dbReference type="Proteomes" id="UP000005237">
    <property type="component" value="Unassembled WGS sequence"/>
</dbReference>
<feature type="region of interest" description="Disordered" evidence="1">
    <location>
        <begin position="63"/>
        <end position="84"/>
    </location>
</feature>
<accession>A0A8R1ERU5</accession>
<evidence type="ECO:0000313" key="3">
    <source>
        <dbReference type="Proteomes" id="UP000005237"/>
    </source>
</evidence>
<keyword evidence="3" id="KW-1185">Reference proteome</keyword>
<dbReference type="AlphaFoldDB" id="A0A8R1ERU5"/>
<name>A0A8R1ERU5_CAEJA</name>
<proteinExistence type="predicted"/>